<organism evidence="2 3">
    <name type="scientific">Agrobacterium genomosp. 2 str. CFBP 5494</name>
    <dbReference type="NCBI Taxonomy" id="1183436"/>
    <lineage>
        <taxon>Bacteria</taxon>
        <taxon>Pseudomonadati</taxon>
        <taxon>Pseudomonadota</taxon>
        <taxon>Alphaproteobacteria</taxon>
        <taxon>Hyphomicrobiales</taxon>
        <taxon>Rhizobiaceae</taxon>
        <taxon>Rhizobium/Agrobacterium group</taxon>
        <taxon>Agrobacterium</taxon>
        <taxon>Agrobacterium tumefaciens complex</taxon>
    </lineage>
</organism>
<sequence length="277" mass="30147">MNKLTKQRAPFTQVPNNLLTDACISFKAKGLYALMYSKPDGWTFYEGALAKESRDGKEAVRSGLDELVKAGWLRRSGGREEGTNRFTAYDYELMTSRDVGAVAENPSRETRDGKPATSNTDQNNTDEDPSVSPKTKASSRAMPAIRLSQFLQDTGGLPPAEWATYPRNEYGWDAARLNVVWRAFSRYWNSVDCRKPLKKDWRGTWENWCDREAQNGGGSRQAGGAAGGGLAAALGSFVARGGGNQSPDGDGGISSRSQAGGDSGVDDHRFDGTEIPF</sequence>
<dbReference type="EMBL" id="FBVY01000002">
    <property type="protein sequence ID" value="CUW85614.1"/>
    <property type="molecule type" value="Genomic_DNA"/>
</dbReference>
<evidence type="ECO:0000313" key="3">
    <source>
        <dbReference type="Proteomes" id="UP000191933"/>
    </source>
</evidence>
<evidence type="ECO:0000313" key="2">
    <source>
        <dbReference type="EMBL" id="CUW85614.1"/>
    </source>
</evidence>
<evidence type="ECO:0008006" key="4">
    <source>
        <dbReference type="Google" id="ProtNLM"/>
    </source>
</evidence>
<protein>
    <recommendedName>
        <fullName evidence="4">Helix-turn-helix domain-containing protein</fullName>
    </recommendedName>
</protein>
<evidence type="ECO:0000256" key="1">
    <source>
        <dbReference type="SAM" id="MobiDB-lite"/>
    </source>
</evidence>
<gene>
    <name evidence="2" type="ORF">AGR2A_Cc100205</name>
</gene>
<feature type="compositionally biased region" description="Gly residues" evidence="1">
    <location>
        <begin position="240"/>
        <end position="252"/>
    </location>
</feature>
<comment type="caution">
    <text evidence="2">The sequence shown here is derived from an EMBL/GenBank/DDBJ whole genome shotgun (WGS) entry which is preliminary data.</text>
</comment>
<dbReference type="AlphaFoldDB" id="A0A9W5AY54"/>
<dbReference type="RefSeq" id="WP_234825311.1">
    <property type="nucleotide sequence ID" value="NZ_LT009718.1"/>
</dbReference>
<feature type="region of interest" description="Disordered" evidence="1">
    <location>
        <begin position="101"/>
        <end position="142"/>
    </location>
</feature>
<reference evidence="2 3" key="1">
    <citation type="submission" date="2016-01" db="EMBL/GenBank/DDBJ databases">
        <authorList>
            <person name="Regsiter A."/>
            <person name="william w."/>
        </authorList>
    </citation>
    <scope>NUCLEOTIDE SEQUENCE [LARGE SCALE GENOMIC DNA]</scope>
    <source>
        <strain evidence="2 3">CFBP 5494</strain>
    </source>
</reference>
<accession>A0A9W5AY54</accession>
<feature type="region of interest" description="Disordered" evidence="1">
    <location>
        <begin position="238"/>
        <end position="277"/>
    </location>
</feature>
<dbReference type="Proteomes" id="UP000191933">
    <property type="component" value="Unassembled WGS sequence"/>
</dbReference>
<name>A0A9W5AY54_9HYPH</name>
<feature type="compositionally biased region" description="Basic and acidic residues" evidence="1">
    <location>
        <begin position="265"/>
        <end position="277"/>
    </location>
</feature>
<proteinExistence type="predicted"/>
<keyword evidence="3" id="KW-1185">Reference proteome</keyword>